<dbReference type="EMBL" id="LAZR01022218">
    <property type="protein sequence ID" value="KKL82634.1"/>
    <property type="molecule type" value="Genomic_DNA"/>
</dbReference>
<evidence type="ECO:0000313" key="1">
    <source>
        <dbReference type="EMBL" id="KKL82634.1"/>
    </source>
</evidence>
<proteinExistence type="predicted"/>
<protein>
    <submittedName>
        <fullName evidence="1">Uncharacterized protein</fullName>
    </submittedName>
</protein>
<dbReference type="AlphaFoldDB" id="A0A0F9F8B3"/>
<comment type="caution">
    <text evidence="1">The sequence shown here is derived from an EMBL/GenBank/DDBJ whole genome shotgun (WGS) entry which is preliminary data.</text>
</comment>
<sequence>MTTQQRNYLLQVEELLRVCEEAEKYLPDEICESIEVCRIALINPPFEDDDQLELDEHGWPVIHKIETKVRLPNEELWNA</sequence>
<accession>A0A0F9F8B3</accession>
<organism evidence="1">
    <name type="scientific">marine sediment metagenome</name>
    <dbReference type="NCBI Taxonomy" id="412755"/>
    <lineage>
        <taxon>unclassified sequences</taxon>
        <taxon>metagenomes</taxon>
        <taxon>ecological metagenomes</taxon>
    </lineage>
</organism>
<gene>
    <name evidence="1" type="ORF">LCGC14_1982770</name>
</gene>
<reference evidence="1" key="1">
    <citation type="journal article" date="2015" name="Nature">
        <title>Complex archaea that bridge the gap between prokaryotes and eukaryotes.</title>
        <authorList>
            <person name="Spang A."/>
            <person name="Saw J.H."/>
            <person name="Jorgensen S.L."/>
            <person name="Zaremba-Niedzwiedzka K."/>
            <person name="Martijn J."/>
            <person name="Lind A.E."/>
            <person name="van Eijk R."/>
            <person name="Schleper C."/>
            <person name="Guy L."/>
            <person name="Ettema T.J."/>
        </authorList>
    </citation>
    <scope>NUCLEOTIDE SEQUENCE</scope>
</reference>
<name>A0A0F9F8B3_9ZZZZ</name>